<dbReference type="Gene3D" id="2.60.40.1180">
    <property type="entry name" value="Golgi alpha-mannosidase II"/>
    <property type="match status" value="1"/>
</dbReference>
<keyword evidence="3" id="KW-0326">Glycosidase</keyword>
<reference evidence="6" key="1">
    <citation type="journal article" date="2020" name="mSystems">
        <title>Genome- and Community-Level Interaction Insights into Carbon Utilization and Element Cycling Functions of Hydrothermarchaeota in Hydrothermal Sediment.</title>
        <authorList>
            <person name="Zhou Z."/>
            <person name="Liu Y."/>
            <person name="Xu W."/>
            <person name="Pan J."/>
            <person name="Luo Z.H."/>
            <person name="Li M."/>
        </authorList>
    </citation>
    <scope>NUCLEOTIDE SEQUENCE [LARGE SCALE GENOMIC DNA]</scope>
    <source>
        <strain evidence="6">SpSt-289</strain>
    </source>
</reference>
<sequence length="443" mass="49191">MVRRAGLVAGWFILLWALTGCAPVATGTPEPAAPEVQGVLIDPTSEIGPISPYVFGSNYGPWVSLRPETLPLAEEMGIRHLRWPGGAWGDENTVTPLQVDQFVMLAQRLGAEPYIHVRFLNSSPEQAAELVRYANLEKGYAIRFWSIGNEPSLYEAMGKGWNAEEFAAAWRAFAEAMKAVDPTIQLLGPEIHQFTGTDDVDPKDSAGRDWLRTFLAANGDLVDIVTVHRYPFPNNVERTSAMPEELLADSPRWNQIVRNLREVVRNETGRDRPIGFTEFNSHWSNAAGGATTPDSFLSALWLGDVLARLIQERVDVANYFLLVSGMAQGHGALTPYAPRPAYYVYRLYRMFGEQQIAATSSEPWVNAVAARRKDGALTVMLINRKDEALVLPLHVEGTTGLEVEVYRFDNDHPAELVESGRLNFPAMIETPARSMTLLVMQEP</sequence>
<accession>A0A7C1JDW1</accession>
<evidence type="ECO:0000256" key="4">
    <source>
        <dbReference type="SAM" id="SignalP"/>
    </source>
</evidence>
<feature type="domain" description="Glycosyl hydrolases family 39 N-terminal catalytic" evidence="5">
    <location>
        <begin position="145"/>
        <end position="287"/>
    </location>
</feature>
<dbReference type="GO" id="GO:0000272">
    <property type="term" value="P:polysaccharide catabolic process"/>
    <property type="evidence" value="ECO:0007669"/>
    <property type="project" value="TreeGrafter"/>
</dbReference>
<feature type="signal peptide" evidence="4">
    <location>
        <begin position="1"/>
        <end position="22"/>
    </location>
</feature>
<feature type="chain" id="PRO_5028330999" description="Glycosyl hydrolases family 39 N-terminal catalytic domain-containing protein" evidence="4">
    <location>
        <begin position="23"/>
        <end position="443"/>
    </location>
</feature>
<comment type="caution">
    <text evidence="6">The sequence shown here is derived from an EMBL/GenBank/DDBJ whole genome shotgun (WGS) entry which is preliminary data.</text>
</comment>
<keyword evidence="4" id="KW-0732">Signal</keyword>
<dbReference type="SUPFAM" id="SSF51445">
    <property type="entry name" value="(Trans)glycosidases"/>
    <property type="match status" value="1"/>
</dbReference>
<dbReference type="Pfam" id="PF01229">
    <property type="entry name" value="Glyco_hydro_39"/>
    <property type="match status" value="1"/>
</dbReference>
<evidence type="ECO:0000259" key="5">
    <source>
        <dbReference type="Pfam" id="PF01229"/>
    </source>
</evidence>
<dbReference type="GO" id="GO:0016798">
    <property type="term" value="F:hydrolase activity, acting on glycosyl bonds"/>
    <property type="evidence" value="ECO:0007669"/>
    <property type="project" value="UniProtKB-KW"/>
</dbReference>
<keyword evidence="2" id="KW-0378">Hydrolase</keyword>
<proteinExistence type="inferred from homology"/>
<organism evidence="6">
    <name type="scientific">Caldilinea aerophila</name>
    <dbReference type="NCBI Taxonomy" id="133453"/>
    <lineage>
        <taxon>Bacteria</taxon>
        <taxon>Bacillati</taxon>
        <taxon>Chloroflexota</taxon>
        <taxon>Caldilineae</taxon>
        <taxon>Caldilineales</taxon>
        <taxon>Caldilineaceae</taxon>
        <taxon>Caldilinea</taxon>
    </lineage>
</organism>
<dbReference type="PANTHER" id="PTHR43576:SF3">
    <property type="entry name" value="ALPHA-L-ARABINOFURANOSIDASE C"/>
    <property type="match status" value="1"/>
</dbReference>
<evidence type="ECO:0000256" key="2">
    <source>
        <dbReference type="ARBA" id="ARBA00022801"/>
    </source>
</evidence>
<protein>
    <recommendedName>
        <fullName evidence="5">Glycosyl hydrolases family 39 N-terminal catalytic domain-containing protein</fullName>
    </recommendedName>
</protein>
<comment type="similarity">
    <text evidence="1">Belongs to the glycosyl hydrolase 39 family.</text>
</comment>
<dbReference type="PANTHER" id="PTHR43576">
    <property type="entry name" value="ALPHA-L-ARABINOFURANOSIDASE C-RELATED"/>
    <property type="match status" value="1"/>
</dbReference>
<dbReference type="PROSITE" id="PS51257">
    <property type="entry name" value="PROKAR_LIPOPROTEIN"/>
    <property type="match status" value="1"/>
</dbReference>
<dbReference type="InterPro" id="IPR049166">
    <property type="entry name" value="GH39_cat"/>
</dbReference>
<evidence type="ECO:0000256" key="3">
    <source>
        <dbReference type="ARBA" id="ARBA00023295"/>
    </source>
</evidence>
<dbReference type="InterPro" id="IPR017853">
    <property type="entry name" value="GH"/>
</dbReference>
<evidence type="ECO:0000256" key="1">
    <source>
        <dbReference type="ARBA" id="ARBA00008875"/>
    </source>
</evidence>
<dbReference type="InterPro" id="IPR013780">
    <property type="entry name" value="Glyco_hydro_b"/>
</dbReference>
<name>A0A7C1JDW1_9CHLR</name>
<dbReference type="AlphaFoldDB" id="A0A7C1JDW1"/>
<dbReference type="EMBL" id="DSMG01000119">
    <property type="protein sequence ID" value="HDX32204.1"/>
    <property type="molecule type" value="Genomic_DNA"/>
</dbReference>
<dbReference type="Gene3D" id="3.20.20.80">
    <property type="entry name" value="Glycosidases"/>
    <property type="match status" value="1"/>
</dbReference>
<gene>
    <name evidence="6" type="ORF">ENQ20_12080</name>
</gene>
<evidence type="ECO:0000313" key="6">
    <source>
        <dbReference type="EMBL" id="HDX32204.1"/>
    </source>
</evidence>